<gene>
    <name evidence="1" type="ORF">ENP13_08235</name>
</gene>
<reference evidence="1" key="1">
    <citation type="journal article" date="2020" name="mSystems">
        <title>Genome- and Community-Level Interaction Insights into Carbon Utilization and Element Cycling Functions of Hydrothermarchaeota in Hydrothermal Sediment.</title>
        <authorList>
            <person name="Zhou Z."/>
            <person name="Liu Y."/>
            <person name="Xu W."/>
            <person name="Pan J."/>
            <person name="Luo Z.H."/>
            <person name="Li M."/>
        </authorList>
    </citation>
    <scope>NUCLEOTIDE SEQUENCE [LARGE SCALE GENOMIC DNA]</scope>
    <source>
        <strain evidence="1">SpSt-192</strain>
    </source>
</reference>
<accession>A0A7C3ABF0</accession>
<organism evidence="1">
    <name type="scientific">Thermorudis sp</name>
    <dbReference type="NCBI Taxonomy" id="1969470"/>
    <lineage>
        <taxon>Bacteria</taxon>
        <taxon>Pseudomonadati</taxon>
        <taxon>Thermomicrobiota</taxon>
        <taxon>Thermomicrobia</taxon>
        <taxon>Thermomicrobia incertae sedis</taxon>
        <taxon>Thermorudis</taxon>
    </lineage>
</organism>
<sequence length="171" mass="18840">MAETQLYRIRHLGQVPSRWADVVVAESPGPGGMRESILALEPEEAVALCREGWVLAIANVRPGVYPILTGAELLVSSSGTWRVVVGSESGLAAEVRLWRAMLLGHGEQEVLARVLLEDAQTRWELWQGETLLAESQLRPVEPERCWREVLALARAVLAPDIDEPSIVDELS</sequence>
<proteinExistence type="predicted"/>
<protein>
    <submittedName>
        <fullName evidence="1">Uncharacterized protein</fullName>
    </submittedName>
</protein>
<evidence type="ECO:0000313" key="1">
    <source>
        <dbReference type="EMBL" id="HEX71213.1"/>
    </source>
</evidence>
<dbReference type="AlphaFoldDB" id="A0A7C3ABF0"/>
<comment type="caution">
    <text evidence="1">The sequence shown here is derived from an EMBL/GenBank/DDBJ whole genome shotgun (WGS) entry which is preliminary data.</text>
</comment>
<name>A0A7C3ABF0_9BACT</name>
<dbReference type="EMBL" id="DSID01000623">
    <property type="protein sequence ID" value="HEX71213.1"/>
    <property type="molecule type" value="Genomic_DNA"/>
</dbReference>